<feature type="region of interest" description="Disordered" evidence="1">
    <location>
        <begin position="198"/>
        <end position="218"/>
    </location>
</feature>
<gene>
    <name evidence="2" type="primary">LOC110720027</name>
</gene>
<dbReference type="RefSeq" id="XP_021754723.1">
    <property type="nucleotide sequence ID" value="XM_021899031.1"/>
</dbReference>
<dbReference type="PANTHER" id="PTHR36898">
    <property type="entry name" value="OSJNBB0026I12.6 PROTEIN"/>
    <property type="match status" value="1"/>
</dbReference>
<dbReference type="GeneID" id="110720027"/>
<feature type="compositionally biased region" description="Acidic residues" evidence="1">
    <location>
        <begin position="76"/>
        <end position="85"/>
    </location>
</feature>
<dbReference type="CDD" id="cd16331">
    <property type="entry name" value="YjgA-like"/>
    <property type="match status" value="1"/>
</dbReference>
<feature type="region of interest" description="Disordered" evidence="1">
    <location>
        <begin position="49"/>
        <end position="103"/>
    </location>
</feature>
<dbReference type="OMA" id="ASFIHFV"/>
<reference evidence="2" key="1">
    <citation type="journal article" date="2017" name="Nature">
        <title>The genome of Chenopodium quinoa.</title>
        <authorList>
            <person name="Jarvis D.E."/>
            <person name="Ho Y.S."/>
            <person name="Lightfoot D.J."/>
            <person name="Schmoeckel S.M."/>
            <person name="Li B."/>
            <person name="Borm T.J.A."/>
            <person name="Ohyanagi H."/>
            <person name="Mineta K."/>
            <person name="Michell C.T."/>
            <person name="Saber N."/>
            <person name="Kharbatia N.M."/>
            <person name="Rupper R.R."/>
            <person name="Sharp A.R."/>
            <person name="Dally N."/>
            <person name="Boughton B.A."/>
            <person name="Woo Y.H."/>
            <person name="Gao G."/>
            <person name="Schijlen E.G.W.M."/>
            <person name="Guo X."/>
            <person name="Momin A.A."/>
            <person name="Negrao S."/>
            <person name="Al-Babili S."/>
            <person name="Gehring C."/>
            <person name="Roessner U."/>
            <person name="Jung C."/>
            <person name="Murphy K."/>
            <person name="Arold S.T."/>
            <person name="Gojobori T."/>
            <person name="van der Linden C.G."/>
            <person name="van Loo E.N."/>
            <person name="Jellen E.N."/>
            <person name="Maughan P.J."/>
            <person name="Tester M."/>
        </authorList>
    </citation>
    <scope>NUCLEOTIDE SEQUENCE [LARGE SCALE GENOMIC DNA]</scope>
    <source>
        <strain evidence="2">cv. PI 614886</strain>
    </source>
</reference>
<dbReference type="InterPro" id="IPR023153">
    <property type="entry name" value="DarP_sf"/>
</dbReference>
<dbReference type="Proteomes" id="UP000596660">
    <property type="component" value="Unplaced"/>
</dbReference>
<evidence type="ECO:0000313" key="2">
    <source>
        <dbReference type="EnsemblPlants" id="AUR62035015-RA:cds"/>
    </source>
</evidence>
<evidence type="ECO:0000313" key="3">
    <source>
        <dbReference type="Proteomes" id="UP000596660"/>
    </source>
</evidence>
<dbReference type="Pfam" id="PF04751">
    <property type="entry name" value="DarP"/>
    <property type="match status" value="1"/>
</dbReference>
<dbReference type="AlphaFoldDB" id="A0A803MTM4"/>
<dbReference type="KEGG" id="cqi:110720027"/>
<reference evidence="2" key="2">
    <citation type="submission" date="2021-03" db="UniProtKB">
        <authorList>
            <consortium name="EnsemblPlants"/>
        </authorList>
    </citation>
    <scope>IDENTIFICATION</scope>
</reference>
<protein>
    <submittedName>
        <fullName evidence="2">Uncharacterized protein</fullName>
    </submittedName>
</protein>
<accession>A0A803MTM4</accession>
<dbReference type="Gene3D" id="1.10.60.30">
    <property type="entry name" value="PSPTO4464-like domains"/>
    <property type="match status" value="1"/>
</dbReference>
<dbReference type="PANTHER" id="PTHR36898:SF1">
    <property type="entry name" value="OS04G0250700 PROTEIN"/>
    <property type="match status" value="1"/>
</dbReference>
<keyword evidence="3" id="KW-1185">Reference proteome</keyword>
<dbReference type="SMR" id="A0A803MTM4"/>
<evidence type="ECO:0000256" key="1">
    <source>
        <dbReference type="SAM" id="MobiDB-lite"/>
    </source>
</evidence>
<dbReference type="SUPFAM" id="SSF158710">
    <property type="entry name" value="PSPTO4464-like"/>
    <property type="match status" value="1"/>
</dbReference>
<dbReference type="OrthoDB" id="1932188at2759"/>
<dbReference type="Gramene" id="AUR62035015-RA">
    <property type="protein sequence ID" value="AUR62035015-RA:cds"/>
    <property type="gene ID" value="AUR62035015"/>
</dbReference>
<feature type="compositionally biased region" description="Acidic residues" evidence="1">
    <location>
        <begin position="199"/>
        <end position="218"/>
    </location>
</feature>
<sequence>MVQVVRAAITPVFHRQLLHFLSLQPPPTTAAISAPPRLSLFSHRRNAHLKPRALRPPQELDLQKDSRSKKLSSKSDDEEGDDETSEDKKKQRRSRNEMKRKARQTLHWGMDLASFSTPQIKRILKAASLEEEVFEALMVVKKLGSDVREGKRRQFNYIGRLLRDADAQPELLGALIQATKDGDQSTLQALAGSAKLFDEGPEEELHESESESEQEDEDSDDHILLASKWFDSLIKKDIQASNEVYSLDSMDFDRQELRKLVRKVHNVQDSLNSTEEDPEKCAGLIAAKKSLNRFLSSLAKRHSSAQNIDV</sequence>
<proteinExistence type="predicted"/>
<feature type="compositionally biased region" description="Basic and acidic residues" evidence="1">
    <location>
        <begin position="86"/>
        <end position="99"/>
    </location>
</feature>
<dbReference type="EnsemblPlants" id="AUR62035015-RA">
    <property type="protein sequence ID" value="AUR62035015-RA:cds"/>
    <property type="gene ID" value="AUR62035015"/>
</dbReference>
<organism evidence="2 3">
    <name type="scientific">Chenopodium quinoa</name>
    <name type="common">Quinoa</name>
    <dbReference type="NCBI Taxonomy" id="63459"/>
    <lineage>
        <taxon>Eukaryota</taxon>
        <taxon>Viridiplantae</taxon>
        <taxon>Streptophyta</taxon>
        <taxon>Embryophyta</taxon>
        <taxon>Tracheophyta</taxon>
        <taxon>Spermatophyta</taxon>
        <taxon>Magnoliopsida</taxon>
        <taxon>eudicotyledons</taxon>
        <taxon>Gunneridae</taxon>
        <taxon>Pentapetalae</taxon>
        <taxon>Caryophyllales</taxon>
        <taxon>Chenopodiaceae</taxon>
        <taxon>Chenopodioideae</taxon>
        <taxon>Atripliceae</taxon>
        <taxon>Chenopodium</taxon>
    </lineage>
</organism>
<name>A0A803MTM4_CHEQI</name>
<dbReference type="InterPro" id="IPR006839">
    <property type="entry name" value="DarP"/>
</dbReference>